<protein>
    <recommendedName>
        <fullName evidence="7">Ion transport domain-containing protein</fullName>
    </recommendedName>
</protein>
<dbReference type="GO" id="GO:0005886">
    <property type="term" value="C:plasma membrane"/>
    <property type="evidence" value="ECO:0007669"/>
    <property type="project" value="TreeGrafter"/>
</dbReference>
<evidence type="ECO:0000256" key="4">
    <source>
        <dbReference type="ARBA" id="ARBA00022989"/>
    </source>
</evidence>
<evidence type="ECO:0000313" key="9">
    <source>
        <dbReference type="Proteomes" id="UP000022910"/>
    </source>
</evidence>
<evidence type="ECO:0000256" key="3">
    <source>
        <dbReference type="ARBA" id="ARBA00022737"/>
    </source>
</evidence>
<feature type="transmembrane region" description="Helical" evidence="6">
    <location>
        <begin position="1177"/>
        <end position="1201"/>
    </location>
</feature>
<dbReference type="HOGENOM" id="CLU_010229_1_0_1"/>
<feature type="transmembrane region" description="Helical" evidence="6">
    <location>
        <begin position="1008"/>
        <end position="1029"/>
    </location>
</feature>
<feature type="transmembrane region" description="Helical" evidence="6">
    <location>
        <begin position="741"/>
        <end position="764"/>
    </location>
</feature>
<evidence type="ECO:0000256" key="6">
    <source>
        <dbReference type="SAM" id="Phobius"/>
    </source>
</evidence>
<dbReference type="OrthoDB" id="2352140at2759"/>
<comment type="subcellular location">
    <subcellularLocation>
        <location evidence="1">Membrane</location>
        <topology evidence="1">Multi-pass membrane protein</topology>
    </subcellularLocation>
</comment>
<feature type="transmembrane region" description="Helical" evidence="6">
    <location>
        <begin position="771"/>
        <end position="788"/>
    </location>
</feature>
<keyword evidence="4 6" id="KW-1133">Transmembrane helix</keyword>
<feature type="transmembrane region" description="Helical" evidence="6">
    <location>
        <begin position="658"/>
        <end position="674"/>
    </location>
</feature>
<evidence type="ECO:0000256" key="5">
    <source>
        <dbReference type="ARBA" id="ARBA00023136"/>
    </source>
</evidence>
<keyword evidence="5 6" id="KW-0472">Membrane</keyword>
<gene>
    <name evidence="8" type="ORF">RirG_181200</name>
</gene>
<sequence length="1287" mass="152527">MSQDTIITIEEVPPHNGKPITKIAISPQSKYVVTYSQEDKSFVGWCSKNTRKEDSTAKFINIHSLIGLLFGNKDDQDHKDDDNNDYSGRLIVDNKVKQYNLDLYVSDYKISDDKIIIYEDNDELAIIYDTKNEKQILLNSSLNTDYKYKFNFPCYKFTNFLTNGDLATYNIIESKGSKNPTISRKPVLLIYSLNTKDNIWECKYTYEFDNMNEIEISCGGITNDRLWTLSKNTIFILDLLTFQYRKIPLEIKEKVIDTKMIELKFFKSLMVISIKGIHYIYSDRMDFPIKIIEGSNLENSIKYNNLIKSFLETNDNPNFRLNDQNAFGIFYEKPWMVNMKKFDLEAYIINDNYIDSEEISDIKDSINENIFYNIGKQFTTTQNENEFIKKYIIPNLVNSNENQNEYHMRLTNKSGEFILEAFINNSSQNRPLASYNIRGPNWKHIVVNRTNILYNDTELHIYTFNIEFKKIELKLCYNLEFLKYAIKLYNSNKPDALEIDEIKEIAQPATNELKKQWILYATNQKYFLAYYGENLLKSAIKQHNIELIELIYNKILEHFKENPNNNIHLLSLLCKNMPYLNQYYSGFLSKYYNEMNLFADSSNSSMTYNNLQHLYSYHNELKISNNTFIYYFLRKFRSYNWNFLYPLRIFSKFFKSRIYLLVLFFSVIRFSFTFTHDTDIRLYCTLDVITIIILSFMKYWKSRPLLVLLLYTVIIALSFRNHGIIIILFFRKYWKSQTQLIFMICIAFIVNPKLANIMIVMNIFARKYPKAPFIYIVGILGLIIYVAIHSYNEIFTIIPVFIFAYFIKYFESFKFQLALLILLINGYALYLLSYFSILKTNILFGLFEVPFVFGISISVILFIICAFFIKFVFNERQTRPKLTFLVPFPGYMTYPKDYNFFEELFIKPQSSPFTKTQNNDLYKTWNGEAIINFKWRVFGRYYYAGIWILFIIYLACFTLASIPYDIFNDENRKKLFFLSIILGFIHLLFEVRQFIWSPIKWIFDIWNLFDLSAYLVPVLTSIYWINSYINEESTDYTNAISVSCLLLDIKFLLFFRAFESFGIYFAIIIGVAKRIISFLFIILIILFGFAHAFFILLKPKSEYDRDLNDLNNPWSLTKKYHQVTEDTNIDETAILIEEPSSNTNLFTNYPNSLLSMYLFLTGDRNSLSAWSPNDNPLMILLMIIFSFVIVLYLMNLFIGLLNMAIEADNNRASYLAQKVLILREIELFYLFPNQRRWKTWFPDIIYYYADVDKVVKVNEKQGLFQMKEITFKTTFGKDRLDLELGKI</sequence>
<dbReference type="EMBL" id="JEMT01025964">
    <property type="protein sequence ID" value="EXX60294.1"/>
    <property type="molecule type" value="Genomic_DNA"/>
</dbReference>
<feature type="transmembrane region" description="Helical" evidence="6">
    <location>
        <begin position="707"/>
        <end position="729"/>
    </location>
</feature>
<dbReference type="SUPFAM" id="SSF82171">
    <property type="entry name" value="DPP6 N-terminal domain-like"/>
    <property type="match status" value="1"/>
</dbReference>
<dbReference type="InterPro" id="IPR024862">
    <property type="entry name" value="TRPV"/>
</dbReference>
<dbReference type="InterPro" id="IPR005821">
    <property type="entry name" value="Ion_trans_dom"/>
</dbReference>
<dbReference type="Proteomes" id="UP000022910">
    <property type="component" value="Unassembled WGS sequence"/>
</dbReference>
<dbReference type="GO" id="GO:0098703">
    <property type="term" value="P:calcium ion import across plasma membrane"/>
    <property type="evidence" value="ECO:0007669"/>
    <property type="project" value="TreeGrafter"/>
</dbReference>
<evidence type="ECO:0000313" key="8">
    <source>
        <dbReference type="EMBL" id="EXX60294.1"/>
    </source>
</evidence>
<keyword evidence="9" id="KW-1185">Reference proteome</keyword>
<dbReference type="Pfam" id="PF00520">
    <property type="entry name" value="Ion_trans"/>
    <property type="match status" value="1"/>
</dbReference>
<feature type="transmembrane region" description="Helical" evidence="6">
    <location>
        <begin position="976"/>
        <end position="996"/>
    </location>
</feature>
<dbReference type="GO" id="GO:0005216">
    <property type="term" value="F:monoatomic ion channel activity"/>
    <property type="evidence" value="ECO:0007669"/>
    <property type="project" value="InterPro"/>
</dbReference>
<feature type="transmembrane region" description="Helical" evidence="6">
    <location>
        <begin position="849"/>
        <end position="873"/>
    </location>
</feature>
<dbReference type="PANTHER" id="PTHR10582:SF2">
    <property type="entry name" value="INACTIVE"/>
    <property type="match status" value="1"/>
</dbReference>
<feature type="transmembrane region" description="Helical" evidence="6">
    <location>
        <begin position="680"/>
        <end position="700"/>
    </location>
</feature>
<dbReference type="STRING" id="1432141.A0A015JYY7"/>
<name>A0A015JYY7_RHIIW</name>
<organism evidence="8 9">
    <name type="scientific">Rhizophagus irregularis (strain DAOM 197198w)</name>
    <name type="common">Glomus intraradices</name>
    <dbReference type="NCBI Taxonomy" id="1432141"/>
    <lineage>
        <taxon>Eukaryota</taxon>
        <taxon>Fungi</taxon>
        <taxon>Fungi incertae sedis</taxon>
        <taxon>Mucoromycota</taxon>
        <taxon>Glomeromycotina</taxon>
        <taxon>Glomeromycetes</taxon>
        <taxon>Glomerales</taxon>
        <taxon>Glomeraceae</taxon>
        <taxon>Rhizophagus</taxon>
    </lineage>
</organism>
<evidence type="ECO:0000256" key="2">
    <source>
        <dbReference type="ARBA" id="ARBA00022692"/>
    </source>
</evidence>
<dbReference type="SUPFAM" id="SSF81324">
    <property type="entry name" value="Voltage-gated potassium channels"/>
    <property type="match status" value="1"/>
</dbReference>
<reference evidence="8 9" key="1">
    <citation type="submission" date="2014-02" db="EMBL/GenBank/DDBJ databases">
        <title>Single nucleus genome sequencing reveals high similarity among nuclei of an endomycorrhizal fungus.</title>
        <authorList>
            <person name="Lin K."/>
            <person name="Geurts R."/>
            <person name="Zhang Z."/>
            <person name="Limpens E."/>
            <person name="Saunders D.G."/>
            <person name="Mu D."/>
            <person name="Pang E."/>
            <person name="Cao H."/>
            <person name="Cha H."/>
            <person name="Lin T."/>
            <person name="Zhou Q."/>
            <person name="Shang Y."/>
            <person name="Li Y."/>
            <person name="Ivanov S."/>
            <person name="Sharma T."/>
            <person name="Velzen R.V."/>
            <person name="Ruijter N.D."/>
            <person name="Aanen D.K."/>
            <person name="Win J."/>
            <person name="Kamoun S."/>
            <person name="Bisseling T."/>
            <person name="Huang S."/>
        </authorList>
    </citation>
    <scope>NUCLEOTIDE SEQUENCE [LARGE SCALE GENOMIC DNA]</scope>
    <source>
        <strain evidence="9">DAOM197198w</strain>
    </source>
</reference>
<evidence type="ECO:0000256" key="1">
    <source>
        <dbReference type="ARBA" id="ARBA00004141"/>
    </source>
</evidence>
<proteinExistence type="predicted"/>
<feature type="transmembrane region" description="Helical" evidence="6">
    <location>
        <begin position="1078"/>
        <end position="1097"/>
    </location>
</feature>
<evidence type="ECO:0000259" key="7">
    <source>
        <dbReference type="Pfam" id="PF00520"/>
    </source>
</evidence>
<feature type="domain" description="Ion transport" evidence="7">
    <location>
        <begin position="942"/>
        <end position="1211"/>
    </location>
</feature>
<comment type="caution">
    <text evidence="8">The sequence shown here is derived from an EMBL/GenBank/DDBJ whole genome shotgun (WGS) entry which is preliminary data.</text>
</comment>
<feature type="transmembrane region" description="Helical" evidence="6">
    <location>
        <begin position="817"/>
        <end position="837"/>
    </location>
</feature>
<feature type="transmembrane region" description="Helical" evidence="6">
    <location>
        <begin position="1049"/>
        <end position="1071"/>
    </location>
</feature>
<dbReference type="PANTHER" id="PTHR10582">
    <property type="entry name" value="TRANSIENT RECEPTOR POTENTIAL ION CHANNEL PROTEIN"/>
    <property type="match status" value="1"/>
</dbReference>
<keyword evidence="3" id="KW-0677">Repeat</keyword>
<accession>A0A015JYY7</accession>
<keyword evidence="2 6" id="KW-0812">Transmembrane</keyword>
<feature type="transmembrane region" description="Helical" evidence="6">
    <location>
        <begin position="941"/>
        <end position="964"/>
    </location>
</feature>